<evidence type="ECO:0000256" key="12">
    <source>
        <dbReference type="ARBA" id="ARBA00023136"/>
    </source>
</evidence>
<name>A0AAV8XKC1_9CUCU</name>
<dbReference type="GO" id="GO:0046872">
    <property type="term" value="F:metal ion binding"/>
    <property type="evidence" value="ECO:0007669"/>
    <property type="project" value="UniProtKB-KW"/>
</dbReference>
<dbReference type="SUPFAM" id="SSF56655">
    <property type="entry name" value="Carbohydrate phosphatase"/>
    <property type="match status" value="1"/>
</dbReference>
<evidence type="ECO:0000256" key="10">
    <source>
        <dbReference type="ARBA" id="ARBA00022842"/>
    </source>
</evidence>
<keyword evidence="17" id="KW-1185">Reference proteome</keyword>
<dbReference type="InterPro" id="IPR000760">
    <property type="entry name" value="Inositol_monophosphatase-like"/>
</dbReference>
<comment type="similarity">
    <text evidence="5">Belongs to the inositol monophosphatase superfamily.</text>
</comment>
<keyword evidence="7 15" id="KW-0812">Transmembrane</keyword>
<evidence type="ECO:0000256" key="15">
    <source>
        <dbReference type="SAM" id="Phobius"/>
    </source>
</evidence>
<keyword evidence="8 14" id="KW-0479">Metal-binding</keyword>
<comment type="cofactor">
    <cofactor evidence="2 14">
        <name>Mg(2+)</name>
        <dbReference type="ChEBI" id="CHEBI:18420"/>
    </cofactor>
</comment>
<evidence type="ECO:0000256" key="2">
    <source>
        <dbReference type="ARBA" id="ARBA00001946"/>
    </source>
</evidence>
<gene>
    <name evidence="16" type="ORF">NQ314_011478</name>
</gene>
<feature type="transmembrane region" description="Helical" evidence="15">
    <location>
        <begin position="12"/>
        <end position="30"/>
    </location>
</feature>
<evidence type="ECO:0000256" key="9">
    <source>
        <dbReference type="ARBA" id="ARBA00022801"/>
    </source>
</evidence>
<comment type="caution">
    <text evidence="16">The sequence shown here is derived from an EMBL/GenBank/DDBJ whole genome shotgun (WGS) entry which is preliminary data.</text>
</comment>
<proteinExistence type="inferred from homology"/>
<accession>A0AAV8XKC1</accession>
<evidence type="ECO:0000256" key="1">
    <source>
        <dbReference type="ARBA" id="ARBA00001033"/>
    </source>
</evidence>
<feature type="binding site" evidence="14">
    <location>
        <position position="156"/>
    </location>
    <ligand>
        <name>Mg(2+)</name>
        <dbReference type="ChEBI" id="CHEBI:18420"/>
        <label>1</label>
        <note>catalytic</note>
    </ligand>
</feature>
<feature type="binding site" evidence="14">
    <location>
        <position position="115"/>
    </location>
    <ligand>
        <name>Mg(2+)</name>
        <dbReference type="ChEBI" id="CHEBI:18420"/>
        <label>1</label>
        <note>catalytic</note>
    </ligand>
</feature>
<evidence type="ECO:0000256" key="5">
    <source>
        <dbReference type="ARBA" id="ARBA00009759"/>
    </source>
</evidence>
<keyword evidence="9" id="KW-0378">Hydrolase</keyword>
<comment type="pathway">
    <text evidence="4">Polyol metabolism; myo-inositol biosynthesis; myo-inositol from D-glucose 6-phosphate: step 2/2.</text>
</comment>
<dbReference type="Gene3D" id="3.30.540.10">
    <property type="entry name" value="Fructose-1,6-Bisphosphatase, subunit A, domain 1"/>
    <property type="match status" value="1"/>
</dbReference>
<evidence type="ECO:0000256" key="6">
    <source>
        <dbReference type="ARBA" id="ARBA00013106"/>
    </source>
</evidence>
<comment type="catalytic activity">
    <reaction evidence="1">
        <text>a myo-inositol phosphate + H2O = myo-inositol + phosphate</text>
        <dbReference type="Rhea" id="RHEA:24056"/>
        <dbReference type="ChEBI" id="CHEBI:15377"/>
        <dbReference type="ChEBI" id="CHEBI:17268"/>
        <dbReference type="ChEBI" id="CHEBI:43474"/>
        <dbReference type="ChEBI" id="CHEBI:84139"/>
        <dbReference type="EC" id="3.1.3.25"/>
    </reaction>
</comment>
<keyword evidence="10 14" id="KW-0460">Magnesium</keyword>
<evidence type="ECO:0000256" key="7">
    <source>
        <dbReference type="ARBA" id="ARBA00022692"/>
    </source>
</evidence>
<dbReference type="EC" id="3.1.3.25" evidence="6"/>
<reference evidence="16" key="1">
    <citation type="journal article" date="2023" name="Insect Mol. Biol.">
        <title>Genome sequencing provides insights into the evolution of gene families encoding plant cell wall-degrading enzymes in longhorned beetles.</title>
        <authorList>
            <person name="Shin N.R."/>
            <person name="Okamura Y."/>
            <person name="Kirsch R."/>
            <person name="Pauchet Y."/>
        </authorList>
    </citation>
    <scope>NUCLEOTIDE SEQUENCE</scope>
    <source>
        <strain evidence="16">RBIC_L_NR</strain>
    </source>
</reference>
<evidence type="ECO:0000256" key="3">
    <source>
        <dbReference type="ARBA" id="ARBA00004167"/>
    </source>
</evidence>
<dbReference type="GO" id="GO:0016020">
    <property type="term" value="C:membrane"/>
    <property type="evidence" value="ECO:0007669"/>
    <property type="project" value="UniProtKB-SubCell"/>
</dbReference>
<dbReference type="EMBL" id="JANEYF010003187">
    <property type="protein sequence ID" value="KAJ8938442.1"/>
    <property type="molecule type" value="Genomic_DNA"/>
</dbReference>
<evidence type="ECO:0000256" key="11">
    <source>
        <dbReference type="ARBA" id="ARBA00022989"/>
    </source>
</evidence>
<evidence type="ECO:0000256" key="4">
    <source>
        <dbReference type="ARBA" id="ARBA00005152"/>
    </source>
</evidence>
<organism evidence="16 17">
    <name type="scientific">Rhamnusium bicolor</name>
    <dbReference type="NCBI Taxonomy" id="1586634"/>
    <lineage>
        <taxon>Eukaryota</taxon>
        <taxon>Metazoa</taxon>
        <taxon>Ecdysozoa</taxon>
        <taxon>Arthropoda</taxon>
        <taxon>Hexapoda</taxon>
        <taxon>Insecta</taxon>
        <taxon>Pterygota</taxon>
        <taxon>Neoptera</taxon>
        <taxon>Endopterygota</taxon>
        <taxon>Coleoptera</taxon>
        <taxon>Polyphaga</taxon>
        <taxon>Cucujiformia</taxon>
        <taxon>Chrysomeloidea</taxon>
        <taxon>Cerambycidae</taxon>
        <taxon>Lepturinae</taxon>
        <taxon>Rhagiini</taxon>
        <taxon>Rhamnusium</taxon>
    </lineage>
</organism>
<feature type="binding site" evidence="14">
    <location>
        <position position="154"/>
    </location>
    <ligand>
        <name>Mg(2+)</name>
        <dbReference type="ChEBI" id="CHEBI:18420"/>
        <label>1</label>
        <note>catalytic</note>
    </ligand>
</feature>
<dbReference type="GO" id="GO:0012505">
    <property type="term" value="C:endomembrane system"/>
    <property type="evidence" value="ECO:0007669"/>
    <property type="project" value="TreeGrafter"/>
</dbReference>
<evidence type="ECO:0000256" key="14">
    <source>
        <dbReference type="PIRSR" id="PIRSR600760-2"/>
    </source>
</evidence>
<comment type="subcellular location">
    <subcellularLocation>
        <location evidence="3">Membrane</location>
        <topology evidence="3">Single-pass membrane protein</topology>
    </subcellularLocation>
</comment>
<protein>
    <recommendedName>
        <fullName evidence="6">inositol-phosphate phosphatase</fullName>
        <ecNumber evidence="6">3.1.3.25</ecNumber>
    </recommendedName>
    <alternativeName>
        <fullName evidence="13">Myo-inositol monophosphatase A3</fullName>
    </alternativeName>
</protein>
<evidence type="ECO:0000256" key="8">
    <source>
        <dbReference type="ARBA" id="ARBA00022723"/>
    </source>
</evidence>
<evidence type="ECO:0000313" key="17">
    <source>
        <dbReference type="Proteomes" id="UP001162156"/>
    </source>
</evidence>
<dbReference type="GO" id="GO:0052834">
    <property type="term" value="F:inositol monophosphate phosphatase activity"/>
    <property type="evidence" value="ECO:0007669"/>
    <property type="project" value="UniProtKB-EC"/>
</dbReference>
<dbReference type="PANTHER" id="PTHR43028">
    <property type="entry name" value="3'(2'),5'-BISPHOSPHATE NUCLEOTIDASE 1"/>
    <property type="match status" value="1"/>
</dbReference>
<evidence type="ECO:0000313" key="16">
    <source>
        <dbReference type="EMBL" id="KAJ8938442.1"/>
    </source>
</evidence>
<feature type="binding site" evidence="14">
    <location>
        <position position="157"/>
    </location>
    <ligand>
        <name>Mg(2+)</name>
        <dbReference type="ChEBI" id="CHEBI:18420"/>
        <label>1</label>
        <note>catalytic</note>
    </ligand>
</feature>
<dbReference type="GO" id="GO:0008254">
    <property type="term" value="F:3'-nucleotidase activity"/>
    <property type="evidence" value="ECO:0007669"/>
    <property type="project" value="TreeGrafter"/>
</dbReference>
<dbReference type="AlphaFoldDB" id="A0AAV8XKC1"/>
<dbReference type="Pfam" id="PF00459">
    <property type="entry name" value="Inositol_P"/>
    <property type="match status" value="1"/>
</dbReference>
<dbReference type="InterPro" id="IPR050725">
    <property type="entry name" value="CysQ/Inositol_MonoPase"/>
</dbReference>
<keyword evidence="11 15" id="KW-1133">Transmembrane helix</keyword>
<keyword evidence="12 15" id="KW-0472">Membrane</keyword>
<evidence type="ECO:0000256" key="13">
    <source>
        <dbReference type="ARBA" id="ARBA00042119"/>
    </source>
</evidence>
<dbReference type="Proteomes" id="UP001162156">
    <property type="component" value="Unassembled WGS sequence"/>
</dbReference>
<dbReference type="FunFam" id="3.30.540.10:FF:000012">
    <property type="entry name" value="Blast:Putative inositol monophosphatase 3"/>
    <property type="match status" value="1"/>
</dbReference>
<dbReference type="GO" id="GO:0005737">
    <property type="term" value="C:cytoplasm"/>
    <property type="evidence" value="ECO:0007669"/>
    <property type="project" value="UniProtKB-ARBA"/>
</dbReference>
<sequence>MNLGRVIHLNKAGVCTLCGLLCILFLYTVTRKSENMTKPIKLSKINLGRLLDVVIKAAENGGKEVIQTKDNIEIKSKGRTKEGLVDSVTTADFLSHCSMIKTLKHFYPSIKVISEEANTKCNKNQSINYFLHELGLKNLSEEYVDEKDITVWIDPLDATHEYTGRKII</sequence>
<dbReference type="PANTHER" id="PTHR43028:SF4">
    <property type="entry name" value="INOSITOL MONOPHOSPHATASE 3"/>
    <property type="match status" value="1"/>
</dbReference>